<protein>
    <recommendedName>
        <fullName evidence="7">Putative NAD(P)H nitroreductase</fullName>
        <ecNumber evidence="7">1.-.-.-</ecNumber>
    </recommendedName>
</protein>
<comment type="cofactor">
    <cofactor evidence="8">
        <name>FMN</name>
        <dbReference type="ChEBI" id="CHEBI:58210"/>
    </cofactor>
    <text evidence="8">Binds 1 FMN per subunit.</text>
</comment>
<dbReference type="InterPro" id="IPR029479">
    <property type="entry name" value="Nitroreductase"/>
</dbReference>
<dbReference type="EMBL" id="JAUSRR010000003">
    <property type="protein sequence ID" value="MDP9923318.1"/>
    <property type="molecule type" value="Genomic_DNA"/>
</dbReference>
<evidence type="ECO:0000256" key="7">
    <source>
        <dbReference type="PIRNR" id="PIRNR000232"/>
    </source>
</evidence>
<evidence type="ECO:0000256" key="5">
    <source>
        <dbReference type="ARBA" id="ARBA00023002"/>
    </source>
</evidence>
<gene>
    <name evidence="10" type="ORF">J2W25_002339</name>
</gene>
<evidence type="ECO:0000256" key="2">
    <source>
        <dbReference type="ARBA" id="ARBA00022630"/>
    </source>
</evidence>
<dbReference type="InterPro" id="IPR026021">
    <property type="entry name" value="YdjA-like"/>
</dbReference>
<evidence type="ECO:0000313" key="10">
    <source>
        <dbReference type="EMBL" id="MDP9923318.1"/>
    </source>
</evidence>
<dbReference type="PANTHER" id="PTHR43821:SF1">
    <property type="entry name" value="NAD(P)H NITROREDUCTASE YDJA-RELATED"/>
    <property type="match status" value="1"/>
</dbReference>
<evidence type="ECO:0000256" key="6">
    <source>
        <dbReference type="ARBA" id="ARBA00023027"/>
    </source>
</evidence>
<evidence type="ECO:0000256" key="8">
    <source>
        <dbReference type="PIRSR" id="PIRSR000232-1"/>
    </source>
</evidence>
<feature type="binding site" evidence="8">
    <location>
        <position position="50"/>
    </location>
    <ligand>
        <name>FMN</name>
        <dbReference type="ChEBI" id="CHEBI:58210"/>
        <note>ligand shared between dimeric partners</note>
    </ligand>
</feature>
<keyword evidence="6 7" id="KW-0520">NAD</keyword>
<comment type="caution">
    <text evidence="10">The sequence shown here is derived from an EMBL/GenBank/DDBJ whole genome shotgun (WGS) entry which is preliminary data.</text>
</comment>
<keyword evidence="2 7" id="KW-0285">Flavoprotein</keyword>
<feature type="binding site" description="in other chain" evidence="8">
    <location>
        <begin position="19"/>
        <end position="21"/>
    </location>
    <ligand>
        <name>FMN</name>
        <dbReference type="ChEBI" id="CHEBI:58210"/>
        <note>ligand shared between dimeric partners</note>
    </ligand>
</feature>
<evidence type="ECO:0000313" key="11">
    <source>
        <dbReference type="Proteomes" id="UP001244295"/>
    </source>
</evidence>
<dbReference type="InterPro" id="IPR000415">
    <property type="entry name" value="Nitroreductase-like"/>
</dbReference>
<dbReference type="GO" id="GO:0016491">
    <property type="term" value="F:oxidoreductase activity"/>
    <property type="evidence" value="ECO:0007669"/>
    <property type="project" value="UniProtKB-UniRule"/>
</dbReference>
<dbReference type="InterPro" id="IPR052530">
    <property type="entry name" value="NAD(P)H_nitroreductase"/>
</dbReference>
<dbReference type="PANTHER" id="PTHR43821">
    <property type="entry name" value="NAD(P)H NITROREDUCTASE YDJA-RELATED"/>
    <property type="match status" value="1"/>
</dbReference>
<keyword evidence="4 7" id="KW-0521">NADP</keyword>
<evidence type="ECO:0000256" key="1">
    <source>
        <dbReference type="ARBA" id="ARBA00007118"/>
    </source>
</evidence>
<name>A0AAW8DV00_9BURK</name>
<dbReference type="Gene3D" id="3.40.109.10">
    <property type="entry name" value="NADH Oxidase"/>
    <property type="match status" value="1"/>
</dbReference>
<reference evidence="10" key="1">
    <citation type="submission" date="2023-07" db="EMBL/GenBank/DDBJ databases">
        <title>Sorghum-associated microbial communities from plants grown in Nebraska, USA.</title>
        <authorList>
            <person name="Schachtman D."/>
        </authorList>
    </citation>
    <scope>NUCLEOTIDE SEQUENCE</scope>
    <source>
        <strain evidence="10">DS2795</strain>
    </source>
</reference>
<dbReference type="Proteomes" id="UP001244295">
    <property type="component" value="Unassembled WGS sequence"/>
</dbReference>
<dbReference type="AlphaFoldDB" id="A0AAW8DV00"/>
<dbReference type="PIRSF" id="PIRSF000232">
    <property type="entry name" value="YdjA"/>
    <property type="match status" value="1"/>
</dbReference>
<keyword evidence="3 7" id="KW-0288">FMN</keyword>
<comment type="similarity">
    <text evidence="1 7">Belongs to the nitroreductase family.</text>
</comment>
<proteinExistence type="inferred from homology"/>
<feature type="domain" description="Nitroreductase" evidence="9">
    <location>
        <begin position="19"/>
        <end position="174"/>
    </location>
</feature>
<feature type="binding site" evidence="8">
    <location>
        <position position="46"/>
    </location>
    <ligand>
        <name>FMN</name>
        <dbReference type="ChEBI" id="CHEBI:58210"/>
        <note>ligand shared between dimeric partners</note>
    </ligand>
</feature>
<evidence type="ECO:0000259" key="9">
    <source>
        <dbReference type="Pfam" id="PF00881"/>
    </source>
</evidence>
<evidence type="ECO:0000256" key="3">
    <source>
        <dbReference type="ARBA" id="ARBA00022643"/>
    </source>
</evidence>
<keyword evidence="5 7" id="KW-0560">Oxidoreductase</keyword>
<dbReference type="Pfam" id="PF00881">
    <property type="entry name" value="Nitroreductase"/>
    <property type="match status" value="1"/>
</dbReference>
<dbReference type="SUPFAM" id="SSF55469">
    <property type="entry name" value="FMN-dependent nitroreductase-like"/>
    <property type="match status" value="1"/>
</dbReference>
<sequence length="197" mass="21127">MTSLDSNAEPAGVGALLTRRSVSPKRLGWPAPSDAQLALVIHAGLRAPDHAGLTPWRVIHIPMARRDDLAQLFVLEKQRRNPLASAEEIARAREHATRAPTLLAFIVRVHADALVPAHEQWLAAGAALGNMLNAFHALGFGAIVLSGDRCADNRLATALDVSDEERLAGFISAGTVLQLPPAAPSKPVDRVWSTWRA</sequence>
<evidence type="ECO:0000256" key="4">
    <source>
        <dbReference type="ARBA" id="ARBA00022857"/>
    </source>
</evidence>
<dbReference type="CDD" id="cd02135">
    <property type="entry name" value="YdjA-like"/>
    <property type="match status" value="1"/>
</dbReference>
<accession>A0AAW8DV00</accession>
<dbReference type="RefSeq" id="WP_307636836.1">
    <property type="nucleotide sequence ID" value="NZ_JAUSRR010000003.1"/>
</dbReference>
<dbReference type="EC" id="1.-.-.-" evidence="7"/>
<organism evidence="10 11">
    <name type="scientific">Variovorax boronicumulans</name>
    <dbReference type="NCBI Taxonomy" id="436515"/>
    <lineage>
        <taxon>Bacteria</taxon>
        <taxon>Pseudomonadati</taxon>
        <taxon>Pseudomonadota</taxon>
        <taxon>Betaproteobacteria</taxon>
        <taxon>Burkholderiales</taxon>
        <taxon>Comamonadaceae</taxon>
        <taxon>Variovorax</taxon>
    </lineage>
</organism>